<dbReference type="InterPro" id="IPR036271">
    <property type="entry name" value="Tet_transcr_reg_TetR-rel_C_sf"/>
</dbReference>
<keyword evidence="2 4" id="KW-0238">DNA-binding</keyword>
<dbReference type="RefSeq" id="WP_205260295.1">
    <property type="nucleotide sequence ID" value="NZ_JAERWK010000010.1"/>
</dbReference>
<dbReference type="Gene3D" id="1.10.357.10">
    <property type="entry name" value="Tetracycline Repressor, domain 2"/>
    <property type="match status" value="1"/>
</dbReference>
<feature type="compositionally biased region" description="Polar residues" evidence="5">
    <location>
        <begin position="188"/>
        <end position="199"/>
    </location>
</feature>
<feature type="DNA-binding region" description="H-T-H motif" evidence="4">
    <location>
        <begin position="43"/>
        <end position="62"/>
    </location>
</feature>
<dbReference type="PROSITE" id="PS50977">
    <property type="entry name" value="HTH_TETR_2"/>
    <property type="match status" value="1"/>
</dbReference>
<dbReference type="InterPro" id="IPR009057">
    <property type="entry name" value="Homeodomain-like_sf"/>
</dbReference>
<comment type="caution">
    <text evidence="7">The sequence shown here is derived from an EMBL/GenBank/DDBJ whole genome shotgun (WGS) entry which is preliminary data.</text>
</comment>
<evidence type="ECO:0000256" key="1">
    <source>
        <dbReference type="ARBA" id="ARBA00023015"/>
    </source>
</evidence>
<keyword evidence="3" id="KW-0804">Transcription</keyword>
<dbReference type="GO" id="GO:0003700">
    <property type="term" value="F:DNA-binding transcription factor activity"/>
    <property type="evidence" value="ECO:0007669"/>
    <property type="project" value="TreeGrafter"/>
</dbReference>
<dbReference type="PANTHER" id="PTHR30055">
    <property type="entry name" value="HTH-TYPE TRANSCRIPTIONAL REGULATOR RUTR"/>
    <property type="match status" value="1"/>
</dbReference>
<accession>A0A939BZ61</accession>
<evidence type="ECO:0000313" key="8">
    <source>
        <dbReference type="Proteomes" id="UP000663792"/>
    </source>
</evidence>
<reference evidence="7" key="1">
    <citation type="submission" date="2021-01" db="EMBL/GenBank/DDBJ databases">
        <title>YIM 132084 draft genome.</title>
        <authorList>
            <person name="An D."/>
        </authorList>
    </citation>
    <scope>NUCLEOTIDE SEQUENCE</scope>
    <source>
        <strain evidence="7">YIM 132084</strain>
    </source>
</reference>
<dbReference type="InterPro" id="IPR001647">
    <property type="entry name" value="HTH_TetR"/>
</dbReference>
<protein>
    <submittedName>
        <fullName evidence="7">TetR/AcrR family transcriptional regulator</fullName>
    </submittedName>
</protein>
<dbReference type="InterPro" id="IPR025996">
    <property type="entry name" value="MT1864/Rv1816-like_C"/>
</dbReference>
<dbReference type="SUPFAM" id="SSF46689">
    <property type="entry name" value="Homeodomain-like"/>
    <property type="match status" value="1"/>
</dbReference>
<evidence type="ECO:0000256" key="3">
    <source>
        <dbReference type="ARBA" id="ARBA00023163"/>
    </source>
</evidence>
<name>A0A939BZ61_9ACTN</name>
<organism evidence="7 8">
    <name type="scientific">Nakamurella leprariae</name>
    <dbReference type="NCBI Taxonomy" id="2803911"/>
    <lineage>
        <taxon>Bacteria</taxon>
        <taxon>Bacillati</taxon>
        <taxon>Actinomycetota</taxon>
        <taxon>Actinomycetes</taxon>
        <taxon>Nakamurellales</taxon>
        <taxon>Nakamurellaceae</taxon>
        <taxon>Nakamurella</taxon>
    </lineage>
</organism>
<proteinExistence type="predicted"/>
<dbReference type="AlphaFoldDB" id="A0A939BZ61"/>
<dbReference type="SUPFAM" id="SSF48498">
    <property type="entry name" value="Tetracyclin repressor-like, C-terminal domain"/>
    <property type="match status" value="1"/>
</dbReference>
<dbReference type="PANTHER" id="PTHR30055:SF243">
    <property type="entry name" value="HTH-TYPE TRANSCRIPTIONAL REGULATOR RV1816"/>
    <property type="match status" value="1"/>
</dbReference>
<sequence>MTAASAAPGPARSARERARAEITAEILASARAQLAEVGPAALSLRAVARDIGMVSSAVYRYYPSRDDLLTDLLVTAFDELGQAAEDAAHRARARPVAARWLATGRAVRAWALAHPHEWALLYGSPVPGYRAPRTTVGPATRVIAVLVRMARGGALDATPAWVDRRTVRAVASAREHARNWRPDGGTTGSSSDRPESTTAEPADDGSHETAVTVRVMAAWATLFGTISFELFGHLVGSIDDLDQYFDAVCRMTASDLGLT</sequence>
<evidence type="ECO:0000313" key="7">
    <source>
        <dbReference type="EMBL" id="MBM9467351.1"/>
    </source>
</evidence>
<feature type="domain" description="HTH tetR-type" evidence="6">
    <location>
        <begin position="20"/>
        <end position="80"/>
    </location>
</feature>
<keyword evidence="8" id="KW-1185">Reference proteome</keyword>
<dbReference type="GO" id="GO:0000976">
    <property type="term" value="F:transcription cis-regulatory region binding"/>
    <property type="evidence" value="ECO:0007669"/>
    <property type="project" value="TreeGrafter"/>
</dbReference>
<evidence type="ECO:0000256" key="5">
    <source>
        <dbReference type="SAM" id="MobiDB-lite"/>
    </source>
</evidence>
<dbReference type="Pfam" id="PF13305">
    <property type="entry name" value="TetR_C_33"/>
    <property type="match status" value="1"/>
</dbReference>
<dbReference type="Proteomes" id="UP000663792">
    <property type="component" value="Unassembled WGS sequence"/>
</dbReference>
<gene>
    <name evidence="7" type="ORF">JL106_08670</name>
</gene>
<evidence type="ECO:0000256" key="4">
    <source>
        <dbReference type="PROSITE-ProRule" id="PRU00335"/>
    </source>
</evidence>
<dbReference type="Pfam" id="PF00440">
    <property type="entry name" value="TetR_N"/>
    <property type="match status" value="1"/>
</dbReference>
<evidence type="ECO:0000259" key="6">
    <source>
        <dbReference type="PROSITE" id="PS50977"/>
    </source>
</evidence>
<dbReference type="InterPro" id="IPR050109">
    <property type="entry name" value="HTH-type_TetR-like_transc_reg"/>
</dbReference>
<feature type="region of interest" description="Disordered" evidence="5">
    <location>
        <begin position="173"/>
        <end position="207"/>
    </location>
</feature>
<dbReference type="EMBL" id="JAERWK010000010">
    <property type="protein sequence ID" value="MBM9467351.1"/>
    <property type="molecule type" value="Genomic_DNA"/>
</dbReference>
<keyword evidence="1" id="KW-0805">Transcription regulation</keyword>
<evidence type="ECO:0000256" key="2">
    <source>
        <dbReference type="ARBA" id="ARBA00023125"/>
    </source>
</evidence>